<keyword evidence="2" id="KW-0472">Membrane</keyword>
<feature type="transmembrane region" description="Helical" evidence="2">
    <location>
        <begin position="48"/>
        <end position="69"/>
    </location>
</feature>
<dbReference type="SUPFAM" id="SSF103473">
    <property type="entry name" value="MFS general substrate transporter"/>
    <property type="match status" value="1"/>
</dbReference>
<dbReference type="Proteomes" id="UP001177023">
    <property type="component" value="Unassembled WGS sequence"/>
</dbReference>
<gene>
    <name evidence="4" type="ORF">MSPICULIGERA_LOCUS1429</name>
</gene>
<evidence type="ECO:0000256" key="2">
    <source>
        <dbReference type="SAM" id="Phobius"/>
    </source>
</evidence>
<comment type="caution">
    <text evidence="4">The sequence shown here is derived from an EMBL/GenBank/DDBJ whole genome shotgun (WGS) entry which is preliminary data.</text>
</comment>
<protein>
    <recommendedName>
        <fullName evidence="3">Major facilitator superfamily (MFS) profile domain-containing protein</fullName>
    </recommendedName>
</protein>
<comment type="subcellular location">
    <subcellularLocation>
        <location evidence="1">Membrane</location>
        <topology evidence="1">Multi-pass membrane protein</topology>
    </subcellularLocation>
</comment>
<name>A0AA36FRK6_9BILA</name>
<dbReference type="GO" id="GO:0016020">
    <property type="term" value="C:membrane"/>
    <property type="evidence" value="ECO:0007669"/>
    <property type="project" value="UniProtKB-SubCell"/>
</dbReference>
<dbReference type="GO" id="GO:0022857">
    <property type="term" value="F:transmembrane transporter activity"/>
    <property type="evidence" value="ECO:0007669"/>
    <property type="project" value="InterPro"/>
</dbReference>
<dbReference type="InterPro" id="IPR036259">
    <property type="entry name" value="MFS_trans_sf"/>
</dbReference>
<dbReference type="Gene3D" id="1.20.1250.20">
    <property type="entry name" value="MFS general substrate transporter like domains"/>
    <property type="match status" value="1"/>
</dbReference>
<dbReference type="PROSITE" id="PS50850">
    <property type="entry name" value="MFS"/>
    <property type="match status" value="1"/>
</dbReference>
<reference evidence="4" key="1">
    <citation type="submission" date="2023-06" db="EMBL/GenBank/DDBJ databases">
        <authorList>
            <person name="Delattre M."/>
        </authorList>
    </citation>
    <scope>NUCLEOTIDE SEQUENCE</scope>
    <source>
        <strain evidence="4">AF72</strain>
    </source>
</reference>
<evidence type="ECO:0000256" key="1">
    <source>
        <dbReference type="ARBA" id="ARBA00004141"/>
    </source>
</evidence>
<keyword evidence="5" id="KW-1185">Reference proteome</keyword>
<dbReference type="EMBL" id="CATQJA010000406">
    <property type="protein sequence ID" value="CAJ0559989.1"/>
    <property type="molecule type" value="Genomic_DNA"/>
</dbReference>
<feature type="non-terminal residue" evidence="4">
    <location>
        <position position="1"/>
    </location>
</feature>
<accession>A0AA36FRK6</accession>
<evidence type="ECO:0000313" key="4">
    <source>
        <dbReference type="EMBL" id="CAJ0559989.1"/>
    </source>
</evidence>
<proteinExistence type="predicted"/>
<keyword evidence="2" id="KW-1133">Transmembrane helix</keyword>
<dbReference type="InterPro" id="IPR020846">
    <property type="entry name" value="MFS_dom"/>
</dbReference>
<evidence type="ECO:0000259" key="3">
    <source>
        <dbReference type="PROSITE" id="PS50850"/>
    </source>
</evidence>
<sequence>MFAVVSVVCNEIFPTPIRNVAYAMTQIAESSAAALGPLVFILNGVGQWLPLMLMTIIVFADLIVFHFLVPETKDLPLADAMPDGECRIGIFKKDNSMRQFPTTSCSNDASAHDSTTVTFSQTTAQA</sequence>
<keyword evidence="2" id="KW-0812">Transmembrane</keyword>
<evidence type="ECO:0000313" key="5">
    <source>
        <dbReference type="Proteomes" id="UP001177023"/>
    </source>
</evidence>
<feature type="domain" description="Major facilitator superfamily (MFS) profile" evidence="3">
    <location>
        <begin position="1"/>
        <end position="73"/>
    </location>
</feature>
<organism evidence="4 5">
    <name type="scientific">Mesorhabditis spiculigera</name>
    <dbReference type="NCBI Taxonomy" id="96644"/>
    <lineage>
        <taxon>Eukaryota</taxon>
        <taxon>Metazoa</taxon>
        <taxon>Ecdysozoa</taxon>
        <taxon>Nematoda</taxon>
        <taxon>Chromadorea</taxon>
        <taxon>Rhabditida</taxon>
        <taxon>Rhabditina</taxon>
        <taxon>Rhabditomorpha</taxon>
        <taxon>Rhabditoidea</taxon>
        <taxon>Rhabditidae</taxon>
        <taxon>Mesorhabditinae</taxon>
        <taxon>Mesorhabditis</taxon>
    </lineage>
</organism>
<dbReference type="AlphaFoldDB" id="A0AA36FRK6"/>